<dbReference type="Gene3D" id="3.40.190.10">
    <property type="entry name" value="Periplasmic binding protein-like II"/>
    <property type="match status" value="2"/>
</dbReference>
<dbReference type="Proteomes" id="UP000762703">
    <property type="component" value="Unassembled WGS sequence"/>
</dbReference>
<keyword evidence="1" id="KW-0732">Signal</keyword>
<comment type="caution">
    <text evidence="3">The sequence shown here is derived from an EMBL/GenBank/DDBJ whole genome shotgun (WGS) entry which is preliminary data.</text>
</comment>
<proteinExistence type="predicted"/>
<dbReference type="InterPro" id="IPR001638">
    <property type="entry name" value="Solute-binding_3/MltF_N"/>
</dbReference>
<reference evidence="3" key="1">
    <citation type="submission" date="2019-04" db="EMBL/GenBank/DDBJ databases">
        <title>Evolution of Biomass-Degrading Anaerobic Consortia Revealed by Metagenomics.</title>
        <authorList>
            <person name="Peng X."/>
        </authorList>
    </citation>
    <scope>NUCLEOTIDE SEQUENCE</scope>
    <source>
        <strain evidence="3">SIG12</strain>
    </source>
</reference>
<dbReference type="Pfam" id="PF00497">
    <property type="entry name" value="SBP_bac_3"/>
    <property type="match status" value="1"/>
</dbReference>
<dbReference type="EMBL" id="SUTE01000042">
    <property type="protein sequence ID" value="MBE6505244.1"/>
    <property type="molecule type" value="Genomic_DNA"/>
</dbReference>
<dbReference type="PANTHER" id="PTHR35936">
    <property type="entry name" value="MEMBRANE-BOUND LYTIC MUREIN TRANSGLYCOSYLASE F"/>
    <property type="match status" value="1"/>
</dbReference>
<protein>
    <submittedName>
        <fullName evidence="3">Transporter substrate-binding domain-containing protein</fullName>
    </submittedName>
</protein>
<evidence type="ECO:0000313" key="4">
    <source>
        <dbReference type="Proteomes" id="UP000762703"/>
    </source>
</evidence>
<dbReference type="SUPFAM" id="SSF53850">
    <property type="entry name" value="Periplasmic binding protein-like II"/>
    <property type="match status" value="1"/>
</dbReference>
<name>A0A8T3VM17_9EURY</name>
<dbReference type="SMART" id="SM00062">
    <property type="entry name" value="PBPb"/>
    <property type="match status" value="1"/>
</dbReference>
<feature type="domain" description="Solute-binding protein family 3/N-terminal" evidence="2">
    <location>
        <begin position="42"/>
        <end position="268"/>
    </location>
</feature>
<dbReference type="RefSeq" id="WP_303736885.1">
    <property type="nucleotide sequence ID" value="NZ_SUTE01000042.1"/>
</dbReference>
<dbReference type="AlphaFoldDB" id="A0A8T3VM17"/>
<organism evidence="3 4">
    <name type="scientific">Methanobrevibacter millerae</name>
    <dbReference type="NCBI Taxonomy" id="230361"/>
    <lineage>
        <taxon>Archaea</taxon>
        <taxon>Methanobacteriati</taxon>
        <taxon>Methanobacteriota</taxon>
        <taxon>Methanomada group</taxon>
        <taxon>Methanobacteria</taxon>
        <taxon>Methanobacteriales</taxon>
        <taxon>Methanobacteriaceae</taxon>
        <taxon>Methanobrevibacter</taxon>
    </lineage>
</organism>
<evidence type="ECO:0000256" key="1">
    <source>
        <dbReference type="ARBA" id="ARBA00022729"/>
    </source>
</evidence>
<evidence type="ECO:0000259" key="2">
    <source>
        <dbReference type="SMART" id="SM00062"/>
    </source>
</evidence>
<sequence length="276" mass="30616">MNKKIITILAVFTIFLAIGTVNAGLLDFLGNSNTNTQNDNNTLVVGFCSEFPPFAYRTDNGSYTGFDLALAEEVCARNNWTFKAQPIINWDSKKVEVDSGEIDCIWSEFTINGRENDYEWSNPYFNNTQVFVVKSDSNISSIGDLKGKTVETLGESSGAEALKTGNKTITDTFGKINEIKDYNTAFMDLDSGACDAVLVDIGSANYQMTGKFNSTSFKIINEPLSYEQYGVGFKKGNTELRDQVQKTLDEMFKDGTVDKIAQNYSDYGIPENLIHP</sequence>
<evidence type="ECO:0000313" key="3">
    <source>
        <dbReference type="EMBL" id="MBE6505244.1"/>
    </source>
</evidence>
<accession>A0A8T3VM17</accession>
<gene>
    <name evidence="3" type="ORF">E7Z73_05830</name>
</gene>
<dbReference type="PANTHER" id="PTHR35936:SF34">
    <property type="entry name" value="ABC TRANSPORTER EXTRACELLULAR-BINDING PROTEIN YCKB-RELATED"/>
    <property type="match status" value="1"/>
</dbReference>